<reference evidence="2" key="1">
    <citation type="submission" date="2017-10" db="EMBL/GenBank/DDBJ databases">
        <title>Draft genome sequences of strains TRE 1, TRE 9, TRE H and TRI 7, isolated from tamarins, belonging to four potential novel Bifidobacterium species.</title>
        <authorList>
            <person name="Mattarelli P."/>
            <person name="Modesto M."/>
            <person name="Puglisi E."/>
            <person name="Morelli L."/>
            <person name="Bonetti A."/>
            <person name="Spezio C."/>
            <person name="Sandri C."/>
        </authorList>
    </citation>
    <scope>NUCLEOTIDE SEQUENCE [LARGE SCALE GENOMIC DNA]</scope>
    <source>
        <strain evidence="2">TREH</strain>
    </source>
</reference>
<organism evidence="1 2">
    <name type="scientific">Bifidobacterium felsineum</name>
    <dbReference type="NCBI Taxonomy" id="2045440"/>
    <lineage>
        <taxon>Bacteria</taxon>
        <taxon>Bacillati</taxon>
        <taxon>Actinomycetota</taxon>
        <taxon>Actinomycetes</taxon>
        <taxon>Bifidobacteriales</taxon>
        <taxon>Bifidobacteriaceae</taxon>
        <taxon>Bifidobacterium</taxon>
    </lineage>
</organism>
<gene>
    <name evidence="1" type="ORF">CSQ86_08460</name>
</gene>
<name>A0A2M9HIG1_9BIFI</name>
<keyword evidence="2" id="KW-1185">Reference proteome</keyword>
<dbReference type="AlphaFoldDB" id="A0A2M9HIG1"/>
<dbReference type="Proteomes" id="UP000229239">
    <property type="component" value="Unassembled WGS sequence"/>
</dbReference>
<dbReference type="EMBL" id="PEBJ01000005">
    <property type="protein sequence ID" value="PJM76604.1"/>
    <property type="molecule type" value="Genomic_DNA"/>
</dbReference>
<dbReference type="OrthoDB" id="3172126at2"/>
<proteinExistence type="predicted"/>
<sequence length="282" mass="32288">MHAGTIKRVYRGLYARQQYWDSLNPHDQIRHIVRSLAQQHPDWVFCGPTAAIMHGLDCSYRFLLPICIVAKPGTHIRNTAQLAHHAMAYPETAVIDGVPVTVPLRTLFDCAAKLPLRFSLSILDSALRKQVVQRPVLEAYPHTVKYVRNRKAALRAFSLADARSENGGESEARGVLTEIGYPVHDLQTVFPCLTYSSRNHRVDFLWVREDGTKIAGEFDGVRKYVDPEMTSRRDIRAVVTQEREREHCLERQNVDVVRMFYDELNRPNQLVAKLRAKRVPHA</sequence>
<evidence type="ECO:0000313" key="1">
    <source>
        <dbReference type="EMBL" id="PJM76604.1"/>
    </source>
</evidence>
<accession>A0A2M9HIG1</accession>
<comment type="caution">
    <text evidence="1">The sequence shown here is derived from an EMBL/GenBank/DDBJ whole genome shotgun (WGS) entry which is preliminary data.</text>
</comment>
<protein>
    <submittedName>
        <fullName evidence="1">CTP synthase</fullName>
    </submittedName>
</protein>
<evidence type="ECO:0000313" key="2">
    <source>
        <dbReference type="Proteomes" id="UP000229239"/>
    </source>
</evidence>